<feature type="transmembrane region" description="Helical" evidence="1">
    <location>
        <begin position="12"/>
        <end position="32"/>
    </location>
</feature>
<sequence>MCADEADCRKKYWLLCATCGGLFCLGEFFGVFCPINSSLFIGNVRMFVFHWWLIWWFVHSYKVNGPDRAVCCLSQCTVEGEETAFSIYVAKAIKVIQFKWEGSR</sequence>
<evidence type="ECO:0000313" key="2">
    <source>
        <dbReference type="EMBL" id="KRY07991.1"/>
    </source>
</evidence>
<gene>
    <name evidence="2" type="ORF">T12_4244</name>
</gene>
<accession>A0A0V0Z614</accession>
<feature type="transmembrane region" description="Helical" evidence="1">
    <location>
        <begin position="38"/>
        <end position="58"/>
    </location>
</feature>
<evidence type="ECO:0000313" key="3">
    <source>
        <dbReference type="Proteomes" id="UP000054783"/>
    </source>
</evidence>
<proteinExistence type="predicted"/>
<dbReference type="Proteomes" id="UP000054783">
    <property type="component" value="Unassembled WGS sequence"/>
</dbReference>
<keyword evidence="1" id="KW-0812">Transmembrane</keyword>
<comment type="caution">
    <text evidence="2">The sequence shown here is derived from an EMBL/GenBank/DDBJ whole genome shotgun (WGS) entry which is preliminary data.</text>
</comment>
<dbReference type="EMBL" id="JYDQ01000378">
    <property type="protein sequence ID" value="KRY07991.1"/>
    <property type="molecule type" value="Genomic_DNA"/>
</dbReference>
<dbReference type="AlphaFoldDB" id="A0A0V0Z614"/>
<keyword evidence="3" id="KW-1185">Reference proteome</keyword>
<protein>
    <recommendedName>
        <fullName evidence="4">Transmembrane protein</fullName>
    </recommendedName>
</protein>
<keyword evidence="1" id="KW-0472">Membrane</keyword>
<evidence type="ECO:0000256" key="1">
    <source>
        <dbReference type="SAM" id="Phobius"/>
    </source>
</evidence>
<evidence type="ECO:0008006" key="4">
    <source>
        <dbReference type="Google" id="ProtNLM"/>
    </source>
</evidence>
<name>A0A0V0Z614_9BILA</name>
<keyword evidence="1" id="KW-1133">Transmembrane helix</keyword>
<organism evidence="2 3">
    <name type="scientific">Trichinella patagoniensis</name>
    <dbReference type="NCBI Taxonomy" id="990121"/>
    <lineage>
        <taxon>Eukaryota</taxon>
        <taxon>Metazoa</taxon>
        <taxon>Ecdysozoa</taxon>
        <taxon>Nematoda</taxon>
        <taxon>Enoplea</taxon>
        <taxon>Dorylaimia</taxon>
        <taxon>Trichinellida</taxon>
        <taxon>Trichinellidae</taxon>
        <taxon>Trichinella</taxon>
    </lineage>
</organism>
<reference evidence="2 3" key="1">
    <citation type="submission" date="2015-01" db="EMBL/GenBank/DDBJ databases">
        <title>Evolution of Trichinella species and genotypes.</title>
        <authorList>
            <person name="Korhonen P.K."/>
            <person name="Edoardo P."/>
            <person name="Giuseppe L.R."/>
            <person name="Gasser R.B."/>
        </authorList>
    </citation>
    <scope>NUCLEOTIDE SEQUENCE [LARGE SCALE GENOMIC DNA]</scope>
    <source>
        <strain evidence="2">ISS2496</strain>
    </source>
</reference>